<dbReference type="Gene3D" id="3.40.50.1820">
    <property type="entry name" value="alpha/beta hydrolase"/>
    <property type="match status" value="1"/>
</dbReference>
<dbReference type="AlphaFoldDB" id="A0A4C1YS30"/>
<dbReference type="EMBL" id="BGZK01001408">
    <property type="protein sequence ID" value="GBP79291.1"/>
    <property type="molecule type" value="Genomic_DNA"/>
</dbReference>
<organism evidence="1 2">
    <name type="scientific">Eumeta variegata</name>
    <name type="common">Bagworm moth</name>
    <name type="synonym">Eumeta japonica</name>
    <dbReference type="NCBI Taxonomy" id="151549"/>
    <lineage>
        <taxon>Eukaryota</taxon>
        <taxon>Metazoa</taxon>
        <taxon>Ecdysozoa</taxon>
        <taxon>Arthropoda</taxon>
        <taxon>Hexapoda</taxon>
        <taxon>Insecta</taxon>
        <taxon>Pterygota</taxon>
        <taxon>Neoptera</taxon>
        <taxon>Endopterygota</taxon>
        <taxon>Lepidoptera</taxon>
        <taxon>Glossata</taxon>
        <taxon>Ditrysia</taxon>
        <taxon>Tineoidea</taxon>
        <taxon>Psychidae</taxon>
        <taxon>Oiketicinae</taxon>
        <taxon>Eumeta</taxon>
    </lineage>
</organism>
<keyword evidence="2" id="KW-1185">Reference proteome</keyword>
<protein>
    <submittedName>
        <fullName evidence="1">Kynurenine formamidase</fullName>
    </submittedName>
</protein>
<dbReference type="SUPFAM" id="SSF53474">
    <property type="entry name" value="alpha/beta-Hydrolases"/>
    <property type="match status" value="1"/>
</dbReference>
<sequence>MRGATPNPVGLLSLSESLEYQRFHELTVGIGICPGHPRSRNHGQHHSTALTELCVDRTNTFEPRHLTEEDLVAHQELLHSRVNEERGDIPAKELADGTESIWFISPRAAMSIADEALADLDREYSPSAWSRRFDSAQEVIQHHIKFVTDASEDAANSMPHKLEIEYGPTPGQRLDIFGTDLPNDSPILVYVHGGYWQELSREVSRYPAKPLRAARVKTVVVGYDLCPTATLPEIVGQIQNAAKFVFEYAEKMGSKFFDTAILQFTRPLVKDLKQVKISRTVTMNVSVIPDHKNNEQYLSA</sequence>
<name>A0A4C1YS30_EUMVA</name>
<dbReference type="STRING" id="151549.A0A4C1YS30"/>
<evidence type="ECO:0000313" key="1">
    <source>
        <dbReference type="EMBL" id="GBP79291.1"/>
    </source>
</evidence>
<comment type="caution">
    <text evidence="1">The sequence shown here is derived from an EMBL/GenBank/DDBJ whole genome shotgun (WGS) entry which is preliminary data.</text>
</comment>
<gene>
    <name evidence="1" type="primary">afmid</name>
    <name evidence="1" type="ORF">EVAR_56221_1</name>
</gene>
<dbReference type="Proteomes" id="UP000299102">
    <property type="component" value="Unassembled WGS sequence"/>
</dbReference>
<dbReference type="OrthoDB" id="433474at2759"/>
<proteinExistence type="predicted"/>
<evidence type="ECO:0000313" key="2">
    <source>
        <dbReference type="Proteomes" id="UP000299102"/>
    </source>
</evidence>
<reference evidence="1 2" key="1">
    <citation type="journal article" date="2019" name="Commun. Biol.">
        <title>The bagworm genome reveals a unique fibroin gene that provides high tensile strength.</title>
        <authorList>
            <person name="Kono N."/>
            <person name="Nakamura H."/>
            <person name="Ohtoshi R."/>
            <person name="Tomita M."/>
            <person name="Numata K."/>
            <person name="Arakawa K."/>
        </authorList>
    </citation>
    <scope>NUCLEOTIDE SEQUENCE [LARGE SCALE GENOMIC DNA]</scope>
</reference>
<accession>A0A4C1YS30</accession>
<dbReference type="InterPro" id="IPR029058">
    <property type="entry name" value="AB_hydrolase_fold"/>
</dbReference>